<dbReference type="PANTHER" id="PTHR36842">
    <property type="entry name" value="PROTEIN TOLB HOMOLOG"/>
    <property type="match status" value="1"/>
</dbReference>
<dbReference type="Gene3D" id="2.120.10.30">
    <property type="entry name" value="TolB, C-terminal domain"/>
    <property type="match status" value="2"/>
</dbReference>
<dbReference type="AlphaFoldDB" id="A0A9X1SWP6"/>
<dbReference type="PANTHER" id="PTHR36842:SF1">
    <property type="entry name" value="PROTEIN TOLB"/>
    <property type="match status" value="1"/>
</dbReference>
<feature type="signal peptide" evidence="2">
    <location>
        <begin position="1"/>
        <end position="31"/>
    </location>
</feature>
<proteinExistence type="inferred from homology"/>
<protein>
    <recommendedName>
        <fullName evidence="5">WD40 repeat protein</fullName>
    </recommendedName>
</protein>
<evidence type="ECO:0008006" key="5">
    <source>
        <dbReference type="Google" id="ProtNLM"/>
    </source>
</evidence>
<dbReference type="InterPro" id="IPR011659">
    <property type="entry name" value="WD40"/>
</dbReference>
<comment type="similarity">
    <text evidence="1">Belongs to the TolB family.</text>
</comment>
<dbReference type="Pfam" id="PF07676">
    <property type="entry name" value="PD40"/>
    <property type="match status" value="2"/>
</dbReference>
<comment type="caution">
    <text evidence="3">The sequence shown here is derived from an EMBL/GenBank/DDBJ whole genome shotgun (WGS) entry which is preliminary data.</text>
</comment>
<name>A0A9X1SWP6_9ACTN</name>
<dbReference type="Gene3D" id="2.120.10.60">
    <property type="entry name" value="Tricorn protease N-terminal domain"/>
    <property type="match status" value="1"/>
</dbReference>
<organism evidence="3 4">
    <name type="scientific">Kineosporia babensis</name>
    <dbReference type="NCBI Taxonomy" id="499548"/>
    <lineage>
        <taxon>Bacteria</taxon>
        <taxon>Bacillati</taxon>
        <taxon>Actinomycetota</taxon>
        <taxon>Actinomycetes</taxon>
        <taxon>Kineosporiales</taxon>
        <taxon>Kineosporiaceae</taxon>
        <taxon>Kineosporia</taxon>
    </lineage>
</organism>
<evidence type="ECO:0000256" key="2">
    <source>
        <dbReference type="SAM" id="SignalP"/>
    </source>
</evidence>
<dbReference type="InterPro" id="IPR011042">
    <property type="entry name" value="6-blade_b-propeller_TolB-like"/>
</dbReference>
<evidence type="ECO:0000313" key="4">
    <source>
        <dbReference type="Proteomes" id="UP001138997"/>
    </source>
</evidence>
<feature type="chain" id="PRO_5040812209" description="WD40 repeat protein" evidence="2">
    <location>
        <begin position="32"/>
        <end position="459"/>
    </location>
</feature>
<dbReference type="SUPFAM" id="SSF82171">
    <property type="entry name" value="DPP6 N-terminal domain-like"/>
    <property type="match status" value="1"/>
</dbReference>
<dbReference type="Proteomes" id="UP001138997">
    <property type="component" value="Unassembled WGS sequence"/>
</dbReference>
<accession>A0A9X1SWP6</accession>
<sequence>MQQRASIQRGLGAAAVSALAVTALAASPALAAPVPGNTEVVAISPDGQAQDGQTWHPQITPDGRYVVFDSSARNLTATPEGGSSWDVFVKDLKTRKITKVSTGLNGQPANDDSLFPDITPDGRYVVFVSAATNLVAGDDTSVRANEIFVKDLKTGRTTKVISENLGDDGNFDSPTISADGNTIAFSSTHPDLVAGDTNGTSDVFVWKRSTGKVTRVSVSSSGAQGSSSTNSPYRGSFAPAISADGKSVVFRSGDDNLVRNDTNNLADIFVHTLDNHRTTRVSVGPNGEQITGGQPIDGSAADAPSISADGRVIAYEGYAIKGLTGQDTGETFQVYVYDRRTGKTEAAARTLIGTVAIANSAVAEISPDGQFVVFQSGSNELVAGDSGTEVDVFVRNLKNTKIVKASVGVDGALANGSSGTFGTTISAGGRTVVFDSSADNLVEGPANPNNDLYLHRFTK</sequence>
<keyword evidence="2" id="KW-0732">Signal</keyword>
<dbReference type="EMBL" id="JAJOMB010000019">
    <property type="protein sequence ID" value="MCD5315026.1"/>
    <property type="molecule type" value="Genomic_DNA"/>
</dbReference>
<evidence type="ECO:0000313" key="3">
    <source>
        <dbReference type="EMBL" id="MCD5315026.1"/>
    </source>
</evidence>
<reference evidence="3" key="1">
    <citation type="submission" date="2021-11" db="EMBL/GenBank/DDBJ databases">
        <title>Streptomyces corallinus and Kineosporia corallina sp. nov., two new coral-derived marine actinobacteria.</title>
        <authorList>
            <person name="Buangrab K."/>
            <person name="Sutthacheep M."/>
            <person name="Yeemin T."/>
            <person name="Harunari E."/>
            <person name="Igarashi Y."/>
            <person name="Sripreechasak P."/>
            <person name="Kanchanasin P."/>
            <person name="Tanasupawat S."/>
            <person name="Phongsopitanun W."/>
        </authorList>
    </citation>
    <scope>NUCLEOTIDE SEQUENCE</scope>
    <source>
        <strain evidence="3">JCM 31032</strain>
    </source>
</reference>
<gene>
    <name evidence="3" type="ORF">LR394_29390</name>
</gene>
<keyword evidence="4" id="KW-1185">Reference proteome</keyword>
<evidence type="ECO:0000256" key="1">
    <source>
        <dbReference type="ARBA" id="ARBA00009820"/>
    </source>
</evidence>
<dbReference type="RefSeq" id="WP_231447832.1">
    <property type="nucleotide sequence ID" value="NZ_JAJOMB010000019.1"/>
</dbReference>